<keyword evidence="9" id="KW-0133">Cell shape</keyword>
<dbReference type="InterPro" id="IPR015956">
    <property type="entry name" value="Peniciliin-bd_prot_C_sf"/>
</dbReference>
<evidence type="ECO:0000256" key="5">
    <source>
        <dbReference type="ARBA" id="ARBA00022645"/>
    </source>
</evidence>
<dbReference type="PRINTS" id="PR00725">
    <property type="entry name" value="DADACBPTASE1"/>
</dbReference>
<keyword evidence="7 16" id="KW-0732">Signal</keyword>
<evidence type="ECO:0000256" key="2">
    <source>
        <dbReference type="ARBA" id="ARBA00004752"/>
    </source>
</evidence>
<evidence type="ECO:0000313" key="18">
    <source>
        <dbReference type="EMBL" id="EES91305.1"/>
    </source>
</evidence>
<comment type="caution">
    <text evidence="18">The sequence shown here is derived from an EMBL/GenBank/DDBJ whole genome shotgun (WGS) entry which is preliminary data.</text>
</comment>
<evidence type="ECO:0000256" key="9">
    <source>
        <dbReference type="ARBA" id="ARBA00022960"/>
    </source>
</evidence>
<accession>A0A9P2G7B7</accession>
<comment type="similarity">
    <text evidence="3 15">Belongs to the peptidase S11 family.</text>
</comment>
<dbReference type="SUPFAM" id="SSF69189">
    <property type="entry name" value="Penicillin-binding protein associated domain"/>
    <property type="match status" value="1"/>
</dbReference>
<dbReference type="Pfam" id="PF07943">
    <property type="entry name" value="PBP5_C"/>
    <property type="match status" value="1"/>
</dbReference>
<feature type="binding site" evidence="14">
    <location>
        <position position="226"/>
    </location>
    <ligand>
        <name>substrate</name>
    </ligand>
</feature>
<feature type="signal peptide" evidence="16">
    <location>
        <begin position="1"/>
        <end position="22"/>
    </location>
</feature>
<keyword evidence="10" id="KW-0573">Peptidoglycan synthesis</keyword>
<dbReference type="AlphaFoldDB" id="A0A9P2G7B7"/>
<comment type="catalytic activity">
    <reaction evidence="12">
        <text>Preferential cleavage: (Ac)2-L-Lys-D-Ala-|-D-Ala. Also transpeptidation of peptidyl-alanyl moieties that are N-acyl substituents of D-alanine.</text>
        <dbReference type="EC" id="3.4.16.4"/>
    </reaction>
</comment>
<evidence type="ECO:0000256" key="7">
    <source>
        <dbReference type="ARBA" id="ARBA00022729"/>
    </source>
</evidence>
<feature type="active site" description="Proton acceptor" evidence="13">
    <location>
        <position position="69"/>
    </location>
</feature>
<proteinExistence type="inferred from homology"/>
<keyword evidence="5 18" id="KW-0121">Carboxypeptidase</keyword>
<evidence type="ECO:0000256" key="6">
    <source>
        <dbReference type="ARBA" id="ARBA00022670"/>
    </source>
</evidence>
<evidence type="ECO:0000256" key="14">
    <source>
        <dbReference type="PIRSR" id="PIRSR618044-2"/>
    </source>
</evidence>
<dbReference type="InterPro" id="IPR018044">
    <property type="entry name" value="Peptidase_S11"/>
</dbReference>
<dbReference type="GO" id="GO:0009002">
    <property type="term" value="F:serine-type D-Ala-D-Ala carboxypeptidase activity"/>
    <property type="evidence" value="ECO:0007669"/>
    <property type="project" value="UniProtKB-EC"/>
</dbReference>
<evidence type="ECO:0000256" key="4">
    <source>
        <dbReference type="ARBA" id="ARBA00012448"/>
    </source>
</evidence>
<dbReference type="SMART" id="SM00936">
    <property type="entry name" value="PBP5_C"/>
    <property type="match status" value="1"/>
</dbReference>
<dbReference type="GO" id="GO:0071555">
    <property type="term" value="P:cell wall organization"/>
    <property type="evidence" value="ECO:0007669"/>
    <property type="project" value="UniProtKB-KW"/>
</dbReference>
<dbReference type="GO" id="GO:0008360">
    <property type="term" value="P:regulation of cell shape"/>
    <property type="evidence" value="ECO:0007669"/>
    <property type="project" value="UniProtKB-KW"/>
</dbReference>
<evidence type="ECO:0000256" key="3">
    <source>
        <dbReference type="ARBA" id="ARBA00007164"/>
    </source>
</evidence>
<name>A0A9P2G7B7_CLOBO</name>
<dbReference type="Gene3D" id="3.40.710.10">
    <property type="entry name" value="DD-peptidase/beta-lactamase superfamily"/>
    <property type="match status" value="1"/>
</dbReference>
<evidence type="ECO:0000256" key="10">
    <source>
        <dbReference type="ARBA" id="ARBA00022984"/>
    </source>
</evidence>
<dbReference type="InterPro" id="IPR012338">
    <property type="entry name" value="Beta-lactam/transpept-like"/>
</dbReference>
<evidence type="ECO:0000256" key="13">
    <source>
        <dbReference type="PIRSR" id="PIRSR618044-1"/>
    </source>
</evidence>
<evidence type="ECO:0000256" key="16">
    <source>
        <dbReference type="SAM" id="SignalP"/>
    </source>
</evidence>
<dbReference type="Pfam" id="PF00768">
    <property type="entry name" value="Peptidase_S11"/>
    <property type="match status" value="1"/>
</dbReference>
<feature type="active site" description="Acyl-ester intermediate" evidence="13">
    <location>
        <position position="66"/>
    </location>
</feature>
<organism evidence="18 19">
    <name type="scientific">Clostridium botulinum D str. 1873</name>
    <dbReference type="NCBI Taxonomy" id="592027"/>
    <lineage>
        <taxon>Bacteria</taxon>
        <taxon>Bacillati</taxon>
        <taxon>Bacillota</taxon>
        <taxon>Clostridia</taxon>
        <taxon>Eubacteriales</taxon>
        <taxon>Clostridiaceae</taxon>
        <taxon>Clostridium</taxon>
    </lineage>
</organism>
<keyword evidence="11" id="KW-0961">Cell wall biogenesis/degradation</keyword>
<dbReference type="InterPro" id="IPR001967">
    <property type="entry name" value="Peptidase_S11_N"/>
</dbReference>
<feature type="domain" description="Peptidase S11 D-Ala-D-Ala carboxypeptidase A C-terminal" evidence="17">
    <location>
        <begin position="273"/>
        <end position="359"/>
    </location>
</feature>
<evidence type="ECO:0000256" key="12">
    <source>
        <dbReference type="ARBA" id="ARBA00034000"/>
    </source>
</evidence>
<dbReference type="Proteomes" id="UP000006160">
    <property type="component" value="Unassembled WGS sequence"/>
</dbReference>
<dbReference type="SUPFAM" id="SSF56601">
    <property type="entry name" value="beta-lactamase/transpeptidase-like"/>
    <property type="match status" value="1"/>
</dbReference>
<evidence type="ECO:0000256" key="11">
    <source>
        <dbReference type="ARBA" id="ARBA00023316"/>
    </source>
</evidence>
<keyword evidence="8" id="KW-0378">Hydrolase</keyword>
<evidence type="ECO:0000256" key="8">
    <source>
        <dbReference type="ARBA" id="ARBA00022801"/>
    </source>
</evidence>
<dbReference type="GO" id="GO:0009252">
    <property type="term" value="P:peptidoglycan biosynthetic process"/>
    <property type="evidence" value="ECO:0007669"/>
    <property type="project" value="UniProtKB-KW"/>
</dbReference>
<evidence type="ECO:0000313" key="19">
    <source>
        <dbReference type="Proteomes" id="UP000006160"/>
    </source>
</evidence>
<sequence>MKKRILIFMVLSMCLLFNITFAYNVQAITPKNKLIYINARSAIAIDSKTKCVLYEKNSDMLLPIASTTKIMTTLVALKYGNLDDKFEVSSKAANIRGSQVGYKKGESISLKELLYGLMLRSGNDAAITIAEGLSGSVEKFCELMNEYAVEIGALNSHFESPHGLDSQNHYSTAYDLARITAKAKENELFNKIVAVKDVEAKEYGFTRSYHNINKILYQIPNANGVKTGYTGGAGKCLVTSVKDNDDDIIIVVLNCTPRWKETGKIYKFVKENYDFKKITSKNQVIGNIIYNGNKKIDLICNKDIVVPVGKQEHCEFKIVKPKSIPSNVYKGMDLGKIDIYKDNKLVASETLKSKNDASTKKIKGFIQKMKEFFSTKE</sequence>
<dbReference type="EC" id="3.4.16.4" evidence="4"/>
<evidence type="ECO:0000256" key="15">
    <source>
        <dbReference type="RuleBase" id="RU004016"/>
    </source>
</evidence>
<evidence type="ECO:0000256" key="1">
    <source>
        <dbReference type="ARBA" id="ARBA00003217"/>
    </source>
</evidence>
<feature type="active site" evidence="13">
    <location>
        <position position="121"/>
    </location>
</feature>
<reference evidence="18 19" key="1">
    <citation type="submission" date="2009-10" db="EMBL/GenBank/DDBJ databases">
        <authorList>
            <person name="Shrivastava S."/>
            <person name="Brinkac L.B."/>
            <person name="Brown J.L."/>
            <person name="Bruce D.B."/>
            <person name="Detter C."/>
            <person name="Green L.D."/>
            <person name="Munk C.A."/>
            <person name="Rogers Y.C."/>
            <person name="Tapia R."/>
            <person name="Saunders E.S."/>
            <person name="Sims D.R."/>
            <person name="Smith L.A."/>
            <person name="Smith T.J."/>
            <person name="Sutton G."/>
            <person name="Brettin T."/>
        </authorList>
    </citation>
    <scope>NUCLEOTIDE SEQUENCE [LARGE SCALE GENOMIC DNA]</scope>
    <source>
        <strain evidence="19">D str. 1873</strain>
    </source>
</reference>
<dbReference type="EMBL" id="ACSJ01000007">
    <property type="protein sequence ID" value="EES91305.1"/>
    <property type="molecule type" value="Genomic_DNA"/>
</dbReference>
<dbReference type="PANTHER" id="PTHR21581:SF33">
    <property type="entry name" value="D-ALANYL-D-ALANINE CARBOXYPEPTIDASE DACB"/>
    <property type="match status" value="1"/>
</dbReference>
<dbReference type="PANTHER" id="PTHR21581">
    <property type="entry name" value="D-ALANYL-D-ALANINE CARBOXYPEPTIDASE"/>
    <property type="match status" value="1"/>
</dbReference>
<feature type="chain" id="PRO_5040276519" description="serine-type D-Ala-D-Ala carboxypeptidase" evidence="16">
    <location>
        <begin position="23"/>
        <end position="377"/>
    </location>
</feature>
<protein>
    <recommendedName>
        <fullName evidence="4">serine-type D-Ala-D-Ala carboxypeptidase</fullName>
        <ecNumber evidence="4">3.4.16.4</ecNumber>
    </recommendedName>
</protein>
<comment type="pathway">
    <text evidence="2">Cell wall biogenesis; peptidoglycan biosynthesis.</text>
</comment>
<dbReference type="InterPro" id="IPR012907">
    <property type="entry name" value="Peptidase_S11_C"/>
</dbReference>
<comment type="function">
    <text evidence="1">Removes C-terminal D-alanyl residues from sugar-peptide cell wall precursors.</text>
</comment>
<dbReference type="GO" id="GO:0006508">
    <property type="term" value="P:proteolysis"/>
    <property type="evidence" value="ECO:0007669"/>
    <property type="project" value="UniProtKB-KW"/>
</dbReference>
<gene>
    <name evidence="18" type="ORF">CLG_B1058</name>
</gene>
<dbReference type="RefSeq" id="WP_003376014.1">
    <property type="nucleotide sequence ID" value="NZ_ACSJ01000007.1"/>
</dbReference>
<evidence type="ECO:0000259" key="17">
    <source>
        <dbReference type="SMART" id="SM00936"/>
    </source>
</evidence>
<keyword evidence="6" id="KW-0645">Protease</keyword>